<keyword evidence="3" id="KW-0804">Transcription</keyword>
<dbReference type="Gene3D" id="1.10.10.10">
    <property type="entry name" value="Winged helix-like DNA-binding domain superfamily/Winged helix DNA-binding domain"/>
    <property type="match status" value="1"/>
</dbReference>
<dbReference type="InterPro" id="IPR036390">
    <property type="entry name" value="WH_DNA-bd_sf"/>
</dbReference>
<dbReference type="PANTHER" id="PTHR43537">
    <property type="entry name" value="TRANSCRIPTIONAL REGULATOR, GNTR FAMILY"/>
    <property type="match status" value="1"/>
</dbReference>
<dbReference type="InterPro" id="IPR036388">
    <property type="entry name" value="WH-like_DNA-bd_sf"/>
</dbReference>
<dbReference type="Proteomes" id="UP000595064">
    <property type="component" value="Chromosome"/>
</dbReference>
<keyword evidence="2" id="KW-0238">DNA-binding</keyword>
<dbReference type="InterPro" id="IPR011711">
    <property type="entry name" value="GntR_C"/>
</dbReference>
<dbReference type="PROSITE" id="PS50949">
    <property type="entry name" value="HTH_GNTR"/>
    <property type="match status" value="1"/>
</dbReference>
<dbReference type="InterPro" id="IPR008920">
    <property type="entry name" value="TF_FadR/GntR_C"/>
</dbReference>
<proteinExistence type="predicted"/>
<keyword evidence="1" id="KW-0805">Transcription regulation</keyword>
<evidence type="ECO:0000259" key="4">
    <source>
        <dbReference type="PROSITE" id="PS50949"/>
    </source>
</evidence>
<reference evidence="6 7" key="1">
    <citation type="submission" date="2016-10" db="EMBL/GenBank/DDBJ databases">
        <authorList>
            <person name="de Groot N.N."/>
        </authorList>
    </citation>
    <scope>NUCLEOTIDE SEQUENCE [LARGE SCALE GENOMIC DNA]</scope>
    <source>
        <strain evidence="6 7">LMG 24775</strain>
    </source>
</reference>
<dbReference type="Gene3D" id="1.20.120.530">
    <property type="entry name" value="GntR ligand-binding domain-like"/>
    <property type="match status" value="1"/>
</dbReference>
<protein>
    <submittedName>
        <fullName evidence="5 6">GntR family transcriptional regulator</fullName>
    </submittedName>
</protein>
<dbReference type="RefSeq" id="WP_016451803.1">
    <property type="nucleotide sequence ID" value="NZ_AP025556.1"/>
</dbReference>
<dbReference type="AlphaFoldDB" id="A0A1H3E7U4"/>
<dbReference type="PANTHER" id="PTHR43537:SF49">
    <property type="entry name" value="TRANSCRIPTIONAL REGULATORY PROTEIN"/>
    <property type="match status" value="1"/>
</dbReference>
<organism evidence="6 7">
    <name type="scientific">Delftia lacustris</name>
    <dbReference type="NCBI Taxonomy" id="558537"/>
    <lineage>
        <taxon>Bacteria</taxon>
        <taxon>Pseudomonadati</taxon>
        <taxon>Pseudomonadota</taxon>
        <taxon>Betaproteobacteria</taxon>
        <taxon>Burkholderiales</taxon>
        <taxon>Comamonadaceae</taxon>
        <taxon>Delftia</taxon>
    </lineage>
</organism>
<dbReference type="SUPFAM" id="SSF48008">
    <property type="entry name" value="GntR ligand-binding domain-like"/>
    <property type="match status" value="1"/>
</dbReference>
<accession>A0A1H3E7U4</accession>
<dbReference type="GO" id="GO:0003700">
    <property type="term" value="F:DNA-binding transcription factor activity"/>
    <property type="evidence" value="ECO:0007669"/>
    <property type="project" value="InterPro"/>
</dbReference>
<evidence type="ECO:0000313" key="7">
    <source>
        <dbReference type="Proteomes" id="UP000183417"/>
    </source>
</evidence>
<dbReference type="SMART" id="SM00345">
    <property type="entry name" value="HTH_GNTR"/>
    <property type="match status" value="1"/>
</dbReference>
<evidence type="ECO:0000256" key="3">
    <source>
        <dbReference type="ARBA" id="ARBA00023163"/>
    </source>
</evidence>
<evidence type="ECO:0000313" key="5">
    <source>
        <dbReference type="EMBL" id="QPS78880.1"/>
    </source>
</evidence>
<dbReference type="EMBL" id="FNPE01000001">
    <property type="protein sequence ID" value="SDX73959.1"/>
    <property type="molecule type" value="Genomic_DNA"/>
</dbReference>
<evidence type="ECO:0000256" key="1">
    <source>
        <dbReference type="ARBA" id="ARBA00023015"/>
    </source>
</evidence>
<dbReference type="GeneID" id="94694862"/>
<dbReference type="Proteomes" id="UP000183417">
    <property type="component" value="Unassembled WGS sequence"/>
</dbReference>
<gene>
    <name evidence="5" type="ORF">I6G47_17785</name>
    <name evidence="6" type="ORF">SAMN05421547_10150</name>
</gene>
<name>A0A1H3E7U4_9BURK</name>
<dbReference type="SUPFAM" id="SSF46785">
    <property type="entry name" value="Winged helix' DNA-binding domain"/>
    <property type="match status" value="1"/>
</dbReference>
<dbReference type="CDD" id="cd07377">
    <property type="entry name" value="WHTH_GntR"/>
    <property type="match status" value="1"/>
</dbReference>
<evidence type="ECO:0000313" key="8">
    <source>
        <dbReference type="Proteomes" id="UP000595064"/>
    </source>
</evidence>
<dbReference type="InterPro" id="IPR000524">
    <property type="entry name" value="Tscrpt_reg_HTH_GntR"/>
</dbReference>
<reference evidence="5 8" key="2">
    <citation type="submission" date="2020-12" db="EMBL/GenBank/DDBJ databases">
        <title>FDA dAtabase for Regulatory Grade micrObial Sequences (FDA-ARGOS): Supporting development and validation of Infectious Disease Dx tests.</title>
        <authorList>
            <person name="Sproer C."/>
            <person name="Gronow S."/>
            <person name="Severitt S."/>
            <person name="Schroder I."/>
            <person name="Tallon L."/>
            <person name="Sadzewicz L."/>
            <person name="Zhao X."/>
            <person name="Boylan J."/>
            <person name="Ott S."/>
            <person name="Bowen H."/>
            <person name="Vavikolanu K."/>
            <person name="Mehta A."/>
            <person name="Aluvathingal J."/>
            <person name="Nadendla S."/>
            <person name="Lowell S."/>
            <person name="Myers T."/>
            <person name="Yan Y."/>
            <person name="Sichtig H."/>
        </authorList>
    </citation>
    <scope>NUCLEOTIDE SEQUENCE [LARGE SCALE GENOMIC DNA]</scope>
    <source>
        <strain evidence="5 8">FDAARGOS_890</strain>
    </source>
</reference>
<dbReference type="EMBL" id="CP065748">
    <property type="protein sequence ID" value="QPS78880.1"/>
    <property type="molecule type" value="Genomic_DNA"/>
</dbReference>
<dbReference type="KEGG" id="dla:I6G47_17785"/>
<evidence type="ECO:0000313" key="6">
    <source>
        <dbReference type="EMBL" id="SDX73959.1"/>
    </source>
</evidence>
<evidence type="ECO:0000256" key="2">
    <source>
        <dbReference type="ARBA" id="ARBA00023125"/>
    </source>
</evidence>
<dbReference type="SMART" id="SM00895">
    <property type="entry name" value="FCD"/>
    <property type="match status" value="1"/>
</dbReference>
<sequence>MSPQLAPAASEAESHSQVIKAQLQLREMILAGELPAGERIAELTVVQRLGISRTPVRAALMRLEQEGLLEAMAGGRGYRVRLFSEADVADAIELRGTLEGLAARWAAERGVAEPLLAQAGRCLDAIDRVLETPDWGDEAFSRYVALNSEFHDLLHSMAGSSVMQRELERVVRMPFASPSGFVLARAESPRARHSLMVAQDQHRQVLDAIAAREGARAEALMKEHSRIARRNLREAVSEPGSHAVPGVQLIRA</sequence>
<dbReference type="Pfam" id="PF07729">
    <property type="entry name" value="FCD"/>
    <property type="match status" value="1"/>
</dbReference>
<keyword evidence="8" id="KW-1185">Reference proteome</keyword>
<dbReference type="Pfam" id="PF00392">
    <property type="entry name" value="GntR"/>
    <property type="match status" value="1"/>
</dbReference>
<feature type="domain" description="HTH gntR-type" evidence="4">
    <location>
        <begin position="15"/>
        <end position="83"/>
    </location>
</feature>
<dbReference type="GO" id="GO:0003677">
    <property type="term" value="F:DNA binding"/>
    <property type="evidence" value="ECO:0007669"/>
    <property type="project" value="UniProtKB-KW"/>
</dbReference>